<protein>
    <recommendedName>
        <fullName evidence="1">DUF4283 domain-containing protein</fullName>
    </recommendedName>
</protein>
<reference evidence="2 3" key="1">
    <citation type="submission" date="2024-04" db="EMBL/GenBank/DDBJ databases">
        <title>Genome assembly C_amara_ONT_v2.</title>
        <authorList>
            <person name="Yant L."/>
            <person name="Moore C."/>
            <person name="Slenker M."/>
        </authorList>
    </citation>
    <scope>NUCLEOTIDE SEQUENCE [LARGE SCALE GENOMIC DNA]</scope>
    <source>
        <tissue evidence="2">Leaf</tissue>
    </source>
</reference>
<proteinExistence type="predicted"/>
<comment type="caution">
    <text evidence="2">The sequence shown here is derived from an EMBL/GenBank/DDBJ whole genome shotgun (WGS) entry which is preliminary data.</text>
</comment>
<keyword evidence="3" id="KW-1185">Reference proteome</keyword>
<organism evidence="2 3">
    <name type="scientific">Cardamine amara subsp. amara</name>
    <dbReference type="NCBI Taxonomy" id="228776"/>
    <lineage>
        <taxon>Eukaryota</taxon>
        <taxon>Viridiplantae</taxon>
        <taxon>Streptophyta</taxon>
        <taxon>Embryophyta</taxon>
        <taxon>Tracheophyta</taxon>
        <taxon>Spermatophyta</taxon>
        <taxon>Magnoliopsida</taxon>
        <taxon>eudicotyledons</taxon>
        <taxon>Gunneridae</taxon>
        <taxon>Pentapetalae</taxon>
        <taxon>rosids</taxon>
        <taxon>malvids</taxon>
        <taxon>Brassicales</taxon>
        <taxon>Brassicaceae</taxon>
        <taxon>Cardamineae</taxon>
        <taxon>Cardamine</taxon>
    </lineage>
</organism>
<sequence>MSAALDKALREMSIEEDRSIKLKTMPKISAIERNMCSLMGRLLKPEIQKMSELIHDMPRMWHMYQRCRGYALSKDRFQFTFDSETDLKTVMDVRAWMFDDWSIVVEWVENIPENYLRCIPIWVRLHNIPIECYDIDAH</sequence>
<dbReference type="Pfam" id="PF14111">
    <property type="entry name" value="DUF4283"/>
    <property type="match status" value="1"/>
</dbReference>
<feature type="domain" description="DUF4283" evidence="1">
    <location>
        <begin position="32"/>
        <end position="107"/>
    </location>
</feature>
<evidence type="ECO:0000313" key="3">
    <source>
        <dbReference type="Proteomes" id="UP001558713"/>
    </source>
</evidence>
<dbReference type="PANTHER" id="PTHR31286:SF178">
    <property type="entry name" value="DUF4283 DOMAIN-CONTAINING PROTEIN"/>
    <property type="match status" value="1"/>
</dbReference>
<dbReference type="InterPro" id="IPR025558">
    <property type="entry name" value="DUF4283"/>
</dbReference>
<evidence type="ECO:0000259" key="1">
    <source>
        <dbReference type="Pfam" id="PF14111"/>
    </source>
</evidence>
<dbReference type="AlphaFoldDB" id="A0ABD1ATZ5"/>
<gene>
    <name evidence="2" type="ORF">V5N11_013243</name>
</gene>
<dbReference type="InterPro" id="IPR040256">
    <property type="entry name" value="At4g02000-like"/>
</dbReference>
<name>A0ABD1ATZ5_CARAN</name>
<dbReference type="Proteomes" id="UP001558713">
    <property type="component" value="Unassembled WGS sequence"/>
</dbReference>
<dbReference type="EMBL" id="JBANAX010000398">
    <property type="protein sequence ID" value="KAL1210215.1"/>
    <property type="molecule type" value="Genomic_DNA"/>
</dbReference>
<dbReference type="PANTHER" id="PTHR31286">
    <property type="entry name" value="GLYCINE-RICH CELL WALL STRUCTURAL PROTEIN 1.8-LIKE"/>
    <property type="match status" value="1"/>
</dbReference>
<accession>A0ABD1ATZ5</accession>
<evidence type="ECO:0000313" key="2">
    <source>
        <dbReference type="EMBL" id="KAL1210215.1"/>
    </source>
</evidence>